<organism evidence="2 3">
    <name type="scientific">Actinomadura fulvescens</name>
    <dbReference type="NCBI Taxonomy" id="46160"/>
    <lineage>
        <taxon>Bacteria</taxon>
        <taxon>Bacillati</taxon>
        <taxon>Actinomycetota</taxon>
        <taxon>Actinomycetes</taxon>
        <taxon>Streptosporangiales</taxon>
        <taxon>Thermomonosporaceae</taxon>
        <taxon>Actinomadura</taxon>
    </lineage>
</organism>
<dbReference type="Pfam" id="PF01636">
    <property type="entry name" value="APH"/>
    <property type="match status" value="1"/>
</dbReference>
<evidence type="ECO:0000313" key="2">
    <source>
        <dbReference type="EMBL" id="GAA2636139.1"/>
    </source>
</evidence>
<name>A0ABN3QVD5_9ACTN</name>
<comment type="caution">
    <text evidence="2">The sequence shown here is derived from an EMBL/GenBank/DDBJ whole genome shotgun (WGS) entry which is preliminary data.</text>
</comment>
<dbReference type="InterPro" id="IPR011009">
    <property type="entry name" value="Kinase-like_dom_sf"/>
</dbReference>
<proteinExistence type="predicted"/>
<sequence length="260" mass="28643">MPRTPWLDLPADLRAAVEARAGKVDREDPSDAGINSEITSTLHTVRGRVFVKGSADERARRSLRNEAAVSPHVSALAPRLLFDVEAGGWRLLAFEHLDARPIDYGPGSGDLPKLAELIGHLQQTPRPAVTTLPFERRWSQLGDAGLLAGDALLHTDFNRANVLITQERAYLVDWAWSCKGAAWVDLAFLAVRLIAAGHHPADAERWVAQIPAWKTAPAEGIDAFATLHLRLWERAVQREPRPAWVELAATAKTWAAYRGL</sequence>
<evidence type="ECO:0000313" key="3">
    <source>
        <dbReference type="Proteomes" id="UP001501509"/>
    </source>
</evidence>
<keyword evidence="3" id="KW-1185">Reference proteome</keyword>
<accession>A0ABN3QVD5</accession>
<dbReference type="Proteomes" id="UP001501509">
    <property type="component" value="Unassembled WGS sequence"/>
</dbReference>
<evidence type="ECO:0000259" key="1">
    <source>
        <dbReference type="Pfam" id="PF01636"/>
    </source>
</evidence>
<gene>
    <name evidence="2" type="ORF">GCM10010411_89120</name>
</gene>
<feature type="domain" description="Aminoglycoside phosphotransferase" evidence="1">
    <location>
        <begin position="151"/>
        <end position="203"/>
    </location>
</feature>
<dbReference type="SUPFAM" id="SSF56112">
    <property type="entry name" value="Protein kinase-like (PK-like)"/>
    <property type="match status" value="1"/>
</dbReference>
<reference evidence="2 3" key="1">
    <citation type="journal article" date="2019" name="Int. J. Syst. Evol. Microbiol.">
        <title>The Global Catalogue of Microorganisms (GCM) 10K type strain sequencing project: providing services to taxonomists for standard genome sequencing and annotation.</title>
        <authorList>
            <consortium name="The Broad Institute Genomics Platform"/>
            <consortium name="The Broad Institute Genome Sequencing Center for Infectious Disease"/>
            <person name="Wu L."/>
            <person name="Ma J."/>
        </authorList>
    </citation>
    <scope>NUCLEOTIDE SEQUENCE [LARGE SCALE GENOMIC DNA]</scope>
    <source>
        <strain evidence="2 3">JCM 6833</strain>
    </source>
</reference>
<dbReference type="Gene3D" id="3.90.1200.10">
    <property type="match status" value="1"/>
</dbReference>
<protein>
    <recommendedName>
        <fullName evidence="1">Aminoglycoside phosphotransferase domain-containing protein</fullName>
    </recommendedName>
</protein>
<dbReference type="InterPro" id="IPR002575">
    <property type="entry name" value="Aminoglycoside_PTrfase"/>
</dbReference>
<dbReference type="EMBL" id="BAAATD010000020">
    <property type="protein sequence ID" value="GAA2636139.1"/>
    <property type="molecule type" value="Genomic_DNA"/>
</dbReference>